<evidence type="ECO:0000313" key="2">
    <source>
        <dbReference type="Proteomes" id="UP001177021"/>
    </source>
</evidence>
<gene>
    <name evidence="1" type="ORF">MILVUS5_LOCUS34272</name>
</gene>
<keyword evidence="2" id="KW-1185">Reference proteome</keyword>
<reference evidence="1" key="1">
    <citation type="submission" date="2023-10" db="EMBL/GenBank/DDBJ databases">
        <authorList>
            <person name="Rodriguez Cubillos JULIANA M."/>
            <person name="De Vega J."/>
        </authorList>
    </citation>
    <scope>NUCLEOTIDE SEQUENCE</scope>
</reference>
<sequence>MGDGDDQHWQQVQRRNRKRKSNPQVTSDIATVKQSKRQQFDNVTTYFFTDFPNSFGAKAMLDAFQYYGDIIEVVFPAKRDRGVTFPIKKVEACWVACKPPNAECPRGCVCVGVAFTFGLICVPPSYKDAVKKIGKNLICQYDAECKNKKIENYCVRFPKADVEYGVCADSISEAQNLIFKIFSKSKLTNDSMPTITT</sequence>
<comment type="caution">
    <text evidence="1">The sequence shown here is derived from an EMBL/GenBank/DDBJ whole genome shotgun (WGS) entry which is preliminary data.</text>
</comment>
<dbReference type="EMBL" id="CASHSV030000615">
    <property type="protein sequence ID" value="CAJ2670202.1"/>
    <property type="molecule type" value="Genomic_DNA"/>
</dbReference>
<proteinExistence type="predicted"/>
<name>A0ACB0LSV1_TRIPR</name>
<protein>
    <submittedName>
        <fullName evidence="1">Uncharacterized protein</fullName>
    </submittedName>
</protein>
<dbReference type="Proteomes" id="UP001177021">
    <property type="component" value="Unassembled WGS sequence"/>
</dbReference>
<accession>A0ACB0LSV1</accession>
<evidence type="ECO:0000313" key="1">
    <source>
        <dbReference type="EMBL" id="CAJ2670202.1"/>
    </source>
</evidence>
<organism evidence="1 2">
    <name type="scientific">Trifolium pratense</name>
    <name type="common">Red clover</name>
    <dbReference type="NCBI Taxonomy" id="57577"/>
    <lineage>
        <taxon>Eukaryota</taxon>
        <taxon>Viridiplantae</taxon>
        <taxon>Streptophyta</taxon>
        <taxon>Embryophyta</taxon>
        <taxon>Tracheophyta</taxon>
        <taxon>Spermatophyta</taxon>
        <taxon>Magnoliopsida</taxon>
        <taxon>eudicotyledons</taxon>
        <taxon>Gunneridae</taxon>
        <taxon>Pentapetalae</taxon>
        <taxon>rosids</taxon>
        <taxon>fabids</taxon>
        <taxon>Fabales</taxon>
        <taxon>Fabaceae</taxon>
        <taxon>Papilionoideae</taxon>
        <taxon>50 kb inversion clade</taxon>
        <taxon>NPAAA clade</taxon>
        <taxon>Hologalegina</taxon>
        <taxon>IRL clade</taxon>
        <taxon>Trifolieae</taxon>
        <taxon>Trifolium</taxon>
    </lineage>
</organism>